<dbReference type="AlphaFoldDB" id="A0A0W4ZJ30"/>
<reference evidence="3" key="1">
    <citation type="journal article" date="2016" name="Nat. Commun.">
        <title>Genome analysis of three Pneumocystis species reveals adaptation mechanisms to life exclusively in mammalian hosts.</title>
        <authorList>
            <person name="Ma L."/>
            <person name="Chen Z."/>
            <person name="Huang D.W."/>
            <person name="Kutty G."/>
            <person name="Ishihara M."/>
            <person name="Wang H."/>
            <person name="Abouelleil A."/>
            <person name="Bishop L."/>
            <person name="Davey E."/>
            <person name="Deng R."/>
            <person name="Deng X."/>
            <person name="Fan L."/>
            <person name="Fantoni G."/>
            <person name="Fitzgerald M."/>
            <person name="Gogineni E."/>
            <person name="Goldberg J.M."/>
            <person name="Handley G."/>
            <person name="Hu X."/>
            <person name="Huber C."/>
            <person name="Jiao X."/>
            <person name="Jones K."/>
            <person name="Levin J.Z."/>
            <person name="Liu Y."/>
            <person name="Macdonald P."/>
            <person name="Melnikov A."/>
            <person name="Raley C."/>
            <person name="Sassi M."/>
            <person name="Sherman B.T."/>
            <person name="Song X."/>
            <person name="Sykes S."/>
            <person name="Tran B."/>
            <person name="Walsh L."/>
            <person name="Xia Y."/>
            <person name="Yang J."/>
            <person name="Young S."/>
            <person name="Zeng Q."/>
            <person name="Zheng X."/>
            <person name="Stephens R."/>
            <person name="Nusbaum C."/>
            <person name="Birren B.W."/>
            <person name="Azadi P."/>
            <person name="Lempicki R.A."/>
            <person name="Cuomo C.A."/>
            <person name="Kovacs J.A."/>
        </authorList>
    </citation>
    <scope>NUCLEOTIDE SEQUENCE [LARGE SCALE GENOMIC DNA]</scope>
    <source>
        <strain evidence="3">B80</strain>
    </source>
</reference>
<dbReference type="OrthoDB" id="303614at2759"/>
<dbReference type="EMBL" id="LFVZ01000007">
    <property type="protein sequence ID" value="KTW28374.1"/>
    <property type="molecule type" value="Genomic_DNA"/>
</dbReference>
<dbReference type="Proteomes" id="UP000054454">
    <property type="component" value="Unassembled WGS sequence"/>
</dbReference>
<feature type="compositionally biased region" description="Low complexity" evidence="1">
    <location>
        <begin position="81"/>
        <end position="98"/>
    </location>
</feature>
<name>A0A0W4ZJ30_PNEC8</name>
<feature type="region of interest" description="Disordered" evidence="1">
    <location>
        <begin position="66"/>
        <end position="98"/>
    </location>
</feature>
<gene>
    <name evidence="2" type="ORF">T552_01635</name>
</gene>
<evidence type="ECO:0000313" key="2">
    <source>
        <dbReference type="EMBL" id="KTW28374.1"/>
    </source>
</evidence>
<comment type="caution">
    <text evidence="2">The sequence shown here is derived from an EMBL/GenBank/DDBJ whole genome shotgun (WGS) entry which is preliminary data.</text>
</comment>
<keyword evidence="3" id="KW-1185">Reference proteome</keyword>
<dbReference type="SUPFAM" id="SSF55781">
    <property type="entry name" value="GAF domain-like"/>
    <property type="match status" value="1"/>
</dbReference>
<sequence length="710" mass="80701">MSLEDFNENKERSVWNLFQKKNLRHPEMQEKGVYSCIKQVDIERNPPNSVIRPLLVRPQAREEPTILWREKKKRSIPTNASRSSTSDNGSSSFSTSNESRNEEFNKWKQFIFAYAQDMYNLSRPPSPPTKLRTPYFIPPRPFNEGERIAALERYNILPILDKNSGGLSFSSRPNQKNEAERLKRLVIAARDFFSTPIALISLIDENRCYFKSEVGLNMQEIDRDVTFCAHTLLSINPMVILDASKDWRFKGNPLVTDPPYFRFYAGAPIITPDGYAIGTICVIDTNARLFFTSQDQRPLSQFARMAMDEIIYISQINKKTNPFETDFQKLSLESSTNFPELNFVSTTNDYQAVSNNKDVSSSYSQKSPSEYVFKNFDQELKAKPSQNFGETTQTSFKSEEIATIKDPSFYAIPSDSRIGEKHQIIADAYKFNSLQNSPLSRTKYNKEQKSSFHSSLISENKTLSPQYFSNILENKGYDNKNYSESTQASLDMNKKENTQVLKNSELTPPSTPVNLKINFVNSKHKNTISKEDSTLNSQTFSSNTSHPSVFATHVIACTLGLDLVYIVQILPSNSTLSKFQKNENETTPNVYLDIVAGWGLPDPPPVLDPALHLRALRSEGGLIYRNPLHLNEDCLDYKVGILVPLWRDDINESNTENSLKELLSKSSSGVVLAGFTKKERTSKGFSLDEIQYLRKFGGVLEKVLKLSNIK</sequence>
<proteinExistence type="predicted"/>
<dbReference type="GeneID" id="28936414"/>
<evidence type="ECO:0000313" key="3">
    <source>
        <dbReference type="Proteomes" id="UP000054454"/>
    </source>
</evidence>
<dbReference type="RefSeq" id="XP_018225917.1">
    <property type="nucleotide sequence ID" value="XM_018370211.1"/>
</dbReference>
<evidence type="ECO:0000256" key="1">
    <source>
        <dbReference type="SAM" id="MobiDB-lite"/>
    </source>
</evidence>
<dbReference type="Gene3D" id="3.30.450.40">
    <property type="match status" value="1"/>
</dbReference>
<accession>A0A0W4ZJ30</accession>
<dbReference type="PANTHER" id="PTHR43102">
    <property type="entry name" value="SLR1143 PROTEIN"/>
    <property type="match status" value="1"/>
</dbReference>
<dbReference type="PANTHER" id="PTHR43102:SF2">
    <property type="entry name" value="GAF DOMAIN-CONTAINING PROTEIN"/>
    <property type="match status" value="1"/>
</dbReference>
<protein>
    <submittedName>
        <fullName evidence="2">Uncharacterized protein</fullName>
    </submittedName>
</protein>
<dbReference type="VEuPathDB" id="FungiDB:T552_01635"/>
<organism evidence="2 3">
    <name type="scientific">Pneumocystis carinii (strain B80)</name>
    <name type="common">Rat pneumocystis pneumonia agent</name>
    <name type="synonym">Pneumocystis carinii f. sp. carinii</name>
    <dbReference type="NCBI Taxonomy" id="1408658"/>
    <lineage>
        <taxon>Eukaryota</taxon>
        <taxon>Fungi</taxon>
        <taxon>Dikarya</taxon>
        <taxon>Ascomycota</taxon>
        <taxon>Taphrinomycotina</taxon>
        <taxon>Pneumocystomycetes</taxon>
        <taxon>Pneumocystaceae</taxon>
        <taxon>Pneumocystis</taxon>
    </lineage>
</organism>
<dbReference type="InterPro" id="IPR029016">
    <property type="entry name" value="GAF-like_dom_sf"/>
</dbReference>